<dbReference type="NCBIfam" id="NF007892">
    <property type="entry name" value="PRK10595.1"/>
    <property type="match status" value="1"/>
</dbReference>
<accession>A0A0M7FB14</accession>
<feature type="site" description="Essential for degradation by Lon protease" evidence="6">
    <location>
        <position position="187"/>
    </location>
</feature>
<dbReference type="InterPro" id="IPR050356">
    <property type="entry name" value="SulA_CellDiv_inhibitor"/>
</dbReference>
<evidence type="ECO:0000256" key="5">
    <source>
        <dbReference type="ARBA" id="ARBA00023306"/>
    </source>
</evidence>
<keyword evidence="5 6" id="KW-0131">Cell cycle</keyword>
<dbReference type="FunFam" id="3.40.50.300:FF:000417">
    <property type="entry name" value="Cell division inhibitor SulA"/>
    <property type="match status" value="1"/>
</dbReference>
<reference evidence="7 8" key="1">
    <citation type="submission" date="2018-06" db="EMBL/GenBank/DDBJ databases">
        <authorList>
            <consortium name="Pathogen Informatics"/>
            <person name="Doyle S."/>
        </authorList>
    </citation>
    <scope>NUCLEOTIDE SEQUENCE [LARGE SCALE GENOMIC DNA]</scope>
    <source>
        <strain evidence="7 8">NCTC10005</strain>
    </source>
</reference>
<keyword evidence="1 6" id="KW-0132">Cell division</keyword>
<name>A0A0M7FB14_ENTCL</name>
<keyword evidence="3 6" id="KW-0717">Septation</keyword>
<dbReference type="InterPro" id="IPR004596">
    <property type="entry name" value="Cell_div_suppressor_SulA"/>
</dbReference>
<dbReference type="InterPro" id="IPR027417">
    <property type="entry name" value="P-loop_NTPase"/>
</dbReference>
<dbReference type="GO" id="GO:0006281">
    <property type="term" value="P:DNA repair"/>
    <property type="evidence" value="ECO:0007669"/>
    <property type="project" value="TreeGrafter"/>
</dbReference>
<evidence type="ECO:0000256" key="6">
    <source>
        <dbReference type="HAMAP-Rule" id="MF_01179"/>
    </source>
</evidence>
<organism evidence="7 8">
    <name type="scientific">Enterobacter cloacae</name>
    <dbReference type="NCBI Taxonomy" id="550"/>
    <lineage>
        <taxon>Bacteria</taxon>
        <taxon>Pseudomonadati</taxon>
        <taxon>Pseudomonadota</taxon>
        <taxon>Gammaproteobacteria</taxon>
        <taxon>Enterobacterales</taxon>
        <taxon>Enterobacteriaceae</taxon>
        <taxon>Enterobacter</taxon>
        <taxon>Enterobacter cloacae complex</taxon>
    </lineage>
</organism>
<dbReference type="GO" id="GO:0009432">
    <property type="term" value="P:SOS response"/>
    <property type="evidence" value="ECO:0007669"/>
    <property type="project" value="UniProtKB-UniRule"/>
</dbReference>
<evidence type="ECO:0000256" key="3">
    <source>
        <dbReference type="ARBA" id="ARBA00023210"/>
    </source>
</evidence>
<dbReference type="Pfam" id="PF03846">
    <property type="entry name" value="SulA"/>
    <property type="match status" value="1"/>
</dbReference>
<dbReference type="PANTHER" id="PTHR35369">
    <property type="entry name" value="BLR3025 PROTEIN-RELATED"/>
    <property type="match status" value="1"/>
</dbReference>
<comment type="similarity">
    <text evidence="6">Belongs to the SulA family.</text>
</comment>
<feature type="region of interest" description="Lon protease binding" evidence="6">
    <location>
        <begin position="180"/>
        <end position="187"/>
    </location>
</feature>
<dbReference type="SUPFAM" id="SSF52540">
    <property type="entry name" value="P-loop containing nucleoside triphosphate hydrolases"/>
    <property type="match status" value="1"/>
</dbReference>
<evidence type="ECO:0000313" key="7">
    <source>
        <dbReference type="EMBL" id="STQ12856.1"/>
    </source>
</evidence>
<comment type="induction">
    <text evidence="6">By DNA damage, as part of the SOS response.</text>
</comment>
<feature type="region of interest" description="FtsZ binding" evidence="6">
    <location>
        <begin position="124"/>
        <end position="130"/>
    </location>
</feature>
<dbReference type="AlphaFoldDB" id="A0A0M7FB14"/>
<dbReference type="Proteomes" id="UP000255106">
    <property type="component" value="Unassembled WGS sequence"/>
</dbReference>
<comment type="subunit">
    <text evidence="6">Interacts with FtsZ.</text>
</comment>
<proteinExistence type="evidence at transcript level"/>
<protein>
    <recommendedName>
        <fullName evidence="6">Cell division inhibitor SulA</fullName>
    </recommendedName>
</protein>
<keyword evidence="4 6" id="KW-0742">SOS response</keyword>
<sequence>MHTGVTVYSYSNYRAGMIMYTSGYANRSTSFSSTAGDVAQNAVGRVSTGLISEVVYREDQPLLTQLLLLPLLQQLGQQSRWQLWLTPQQKLSREWVQSAGLPLTKVMQINQLSPCDTVESMIRALRTGNYSVVIGWLSDELTEQEHFRLTEAAEEGNAIGFIMRPVRQDSYRRGQLSGLKIHSNLYH</sequence>
<dbReference type="HAMAP" id="MF_01179">
    <property type="entry name" value="SulA"/>
    <property type="match status" value="1"/>
</dbReference>
<keyword evidence="2 6" id="KW-0227">DNA damage</keyword>
<evidence type="ECO:0000256" key="4">
    <source>
        <dbReference type="ARBA" id="ARBA00023236"/>
    </source>
</evidence>
<dbReference type="GO" id="GO:0051782">
    <property type="term" value="P:negative regulation of cell division"/>
    <property type="evidence" value="ECO:0007669"/>
    <property type="project" value="UniProtKB-UniRule"/>
</dbReference>
<evidence type="ECO:0000256" key="2">
    <source>
        <dbReference type="ARBA" id="ARBA00022763"/>
    </source>
</evidence>
<evidence type="ECO:0000256" key="1">
    <source>
        <dbReference type="ARBA" id="ARBA00022618"/>
    </source>
</evidence>
<dbReference type="Gene3D" id="3.40.50.300">
    <property type="entry name" value="P-loop containing nucleotide triphosphate hydrolases"/>
    <property type="match status" value="1"/>
</dbReference>
<comment type="function">
    <text evidence="6">Component of the SOS system and an inhibitor of cell division. Accumulation of SulA causes rapid cessation of cell division and the appearance of long, non-septate filaments. In the presence of GTP, binds a polymerization-competent form of FtsZ in a 1:1 ratio, thus inhibiting FtsZ polymerization and therefore preventing it from participating in the assembly of the Z ring. This mechanism prevents the premature segregation of damaged DNA to daughter cells during cell division.</text>
</comment>
<dbReference type="InterPro" id="IPR047696">
    <property type="entry name" value="SulA_enterobact"/>
</dbReference>
<dbReference type="PANTHER" id="PTHR35369:SF4">
    <property type="entry name" value="CELL DIVISION INHIBITOR SULA"/>
    <property type="match status" value="1"/>
</dbReference>
<comment type="PTM">
    <text evidence="6">Is rapidly cleaved and degraded by the Lon protease once DNA damage is repaired.</text>
</comment>
<dbReference type="EMBL" id="UGJB01000004">
    <property type="protein sequence ID" value="STQ12856.1"/>
    <property type="molecule type" value="Genomic_DNA"/>
</dbReference>
<dbReference type="NCBIfam" id="TIGR00623">
    <property type="entry name" value="SOS_SulA_coli"/>
    <property type="match status" value="1"/>
</dbReference>
<dbReference type="PIRSF" id="PIRSF003093">
    <property type="entry name" value="SulA"/>
    <property type="match status" value="1"/>
</dbReference>
<evidence type="ECO:0000313" key="8">
    <source>
        <dbReference type="Proteomes" id="UP000255106"/>
    </source>
</evidence>
<dbReference type="GO" id="GO:0000917">
    <property type="term" value="P:division septum assembly"/>
    <property type="evidence" value="ECO:0007669"/>
    <property type="project" value="UniProtKB-KW"/>
</dbReference>
<gene>
    <name evidence="6 7" type="primary">sulA</name>
    <name evidence="7" type="ORF">NCTC10005_05657</name>
</gene>